<dbReference type="GO" id="GO:0010181">
    <property type="term" value="F:FMN binding"/>
    <property type="evidence" value="ECO:0007669"/>
    <property type="project" value="InterPro"/>
</dbReference>
<name>A0A1I4S9N8_9BURK</name>
<dbReference type="FunFam" id="3.40.50.360:FF:000001">
    <property type="entry name" value="NAD(P)H dehydrogenase (Quinone) FQR1-like"/>
    <property type="match status" value="1"/>
</dbReference>
<dbReference type="InterPro" id="IPR005025">
    <property type="entry name" value="FMN_Rdtase-like_dom"/>
</dbReference>
<comment type="cofactor">
    <cofactor evidence="1">
        <name>FMN</name>
        <dbReference type="ChEBI" id="CHEBI:58210"/>
    </cofactor>
</comment>
<keyword evidence="8" id="KW-1185">Reference proteome</keyword>
<comment type="similarity">
    <text evidence="2">Belongs to the WrbA family.</text>
</comment>
<dbReference type="NCBIfam" id="TIGR01755">
    <property type="entry name" value="flav_wrbA"/>
    <property type="match status" value="1"/>
</dbReference>
<keyword evidence="3" id="KW-0285">Flavoprotein</keyword>
<dbReference type="STRING" id="758825.SAMN02982985_04687"/>
<dbReference type="GO" id="GO:0016020">
    <property type="term" value="C:membrane"/>
    <property type="evidence" value="ECO:0007669"/>
    <property type="project" value="TreeGrafter"/>
</dbReference>
<feature type="domain" description="Flavodoxin-like" evidence="6">
    <location>
        <begin position="8"/>
        <end position="193"/>
    </location>
</feature>
<evidence type="ECO:0000256" key="3">
    <source>
        <dbReference type="ARBA" id="ARBA00022630"/>
    </source>
</evidence>
<dbReference type="PROSITE" id="PS00201">
    <property type="entry name" value="FLAVODOXIN"/>
    <property type="match status" value="1"/>
</dbReference>
<gene>
    <name evidence="7" type="ORF">SAMN02982985_04687</name>
</gene>
<dbReference type="PROSITE" id="PS50902">
    <property type="entry name" value="FLAVODOXIN_LIKE"/>
    <property type="match status" value="1"/>
</dbReference>
<dbReference type="Proteomes" id="UP000199470">
    <property type="component" value="Unassembled WGS sequence"/>
</dbReference>
<evidence type="ECO:0000313" key="8">
    <source>
        <dbReference type="Proteomes" id="UP000199470"/>
    </source>
</evidence>
<dbReference type="AlphaFoldDB" id="A0A1I4S9N8"/>
<accession>A0A1I4S9N8</accession>
<dbReference type="InterPro" id="IPR029039">
    <property type="entry name" value="Flavoprotein-like_sf"/>
</dbReference>
<evidence type="ECO:0000256" key="2">
    <source>
        <dbReference type="ARBA" id="ARBA00006961"/>
    </source>
</evidence>
<reference evidence="7 8" key="1">
    <citation type="submission" date="2016-10" db="EMBL/GenBank/DDBJ databases">
        <authorList>
            <person name="de Groot N.N."/>
        </authorList>
    </citation>
    <scope>NUCLEOTIDE SEQUENCE [LARGE SCALE GENOMIC DNA]</scope>
    <source>
        <strain evidence="7 8">ATCC 43154</strain>
    </source>
</reference>
<dbReference type="InterPro" id="IPR008254">
    <property type="entry name" value="Flavodoxin/NO_synth"/>
</dbReference>
<dbReference type="PANTHER" id="PTHR30546:SF23">
    <property type="entry name" value="FLAVOPROTEIN-LIKE PROTEIN YCP4-RELATED"/>
    <property type="match status" value="1"/>
</dbReference>
<dbReference type="EMBL" id="FOTW01000025">
    <property type="protein sequence ID" value="SFM61010.1"/>
    <property type="molecule type" value="Genomic_DNA"/>
</dbReference>
<evidence type="ECO:0000313" key="7">
    <source>
        <dbReference type="EMBL" id="SFM61010.1"/>
    </source>
</evidence>
<dbReference type="SUPFAM" id="SSF52218">
    <property type="entry name" value="Flavoproteins"/>
    <property type="match status" value="1"/>
</dbReference>
<dbReference type="Pfam" id="PF03358">
    <property type="entry name" value="FMN_red"/>
    <property type="match status" value="1"/>
</dbReference>
<dbReference type="GO" id="GO:0003955">
    <property type="term" value="F:NAD(P)H dehydrogenase (quinone) activity"/>
    <property type="evidence" value="ECO:0007669"/>
    <property type="project" value="InterPro"/>
</dbReference>
<dbReference type="GO" id="GO:0009055">
    <property type="term" value="F:electron transfer activity"/>
    <property type="evidence" value="ECO:0007669"/>
    <property type="project" value="InterPro"/>
</dbReference>
<evidence type="ECO:0000256" key="4">
    <source>
        <dbReference type="ARBA" id="ARBA00022643"/>
    </source>
</evidence>
<dbReference type="NCBIfam" id="NF002999">
    <property type="entry name" value="PRK03767.1"/>
    <property type="match status" value="1"/>
</dbReference>
<dbReference type="OrthoDB" id="9801479at2"/>
<dbReference type="RefSeq" id="WP_093390126.1">
    <property type="nucleotide sequence ID" value="NZ_FOTW01000025.1"/>
</dbReference>
<evidence type="ECO:0000259" key="6">
    <source>
        <dbReference type="PROSITE" id="PS50902"/>
    </source>
</evidence>
<dbReference type="PANTHER" id="PTHR30546">
    <property type="entry name" value="FLAVODOXIN-RELATED PROTEIN WRBA-RELATED"/>
    <property type="match status" value="1"/>
</dbReference>
<sequence length="202" mass="21216">MNQANLIILVLFYSRHGATRKLAELIAQGIESVPGCDARLRTVPAISTVTEATAPEVPAEGAPYVELDDLAECDGLALGSPTRFGNMASAMKYFWDGTAAQWLSGALAGKPACVFTSTGSLHGGQETTLLSMMIPLFHHGLMVLGLPYTNPELMTTASGGTPYGASHWSGLDGAKAITEDEKRLAIALGKRLAETAVKLRGA</sequence>
<evidence type="ECO:0000256" key="1">
    <source>
        <dbReference type="ARBA" id="ARBA00001917"/>
    </source>
</evidence>
<evidence type="ECO:0000256" key="5">
    <source>
        <dbReference type="ARBA" id="ARBA00029652"/>
    </source>
</evidence>
<dbReference type="InterPro" id="IPR001226">
    <property type="entry name" value="Flavodoxin_CS"/>
</dbReference>
<proteinExistence type="inferred from homology"/>
<dbReference type="InterPro" id="IPR010089">
    <property type="entry name" value="Flavoprotein_WrbA-like"/>
</dbReference>
<keyword evidence="4" id="KW-0288">FMN</keyword>
<protein>
    <recommendedName>
        <fullName evidence="5">Flavoprotein WrbA</fullName>
    </recommendedName>
</protein>
<dbReference type="Gene3D" id="3.40.50.360">
    <property type="match status" value="1"/>
</dbReference>
<organism evidence="7 8">
    <name type="scientific">Rugamonas rubra</name>
    <dbReference type="NCBI Taxonomy" id="758825"/>
    <lineage>
        <taxon>Bacteria</taxon>
        <taxon>Pseudomonadati</taxon>
        <taxon>Pseudomonadota</taxon>
        <taxon>Betaproteobacteria</taxon>
        <taxon>Burkholderiales</taxon>
        <taxon>Oxalobacteraceae</taxon>
        <taxon>Telluria group</taxon>
        <taxon>Rugamonas</taxon>
    </lineage>
</organism>